<dbReference type="InterPro" id="IPR050624">
    <property type="entry name" value="HTH-type_Tx_Regulator"/>
</dbReference>
<dbReference type="Pfam" id="PF00440">
    <property type="entry name" value="TetR_N"/>
    <property type="match status" value="1"/>
</dbReference>
<name>A0A1A5YC06_9BACL</name>
<dbReference type="SUPFAM" id="SSF46689">
    <property type="entry name" value="Homeodomain-like"/>
    <property type="match status" value="1"/>
</dbReference>
<dbReference type="InterPro" id="IPR039532">
    <property type="entry name" value="TetR_C_Firmicutes"/>
</dbReference>
<evidence type="ECO:0000259" key="3">
    <source>
        <dbReference type="PROSITE" id="PS50977"/>
    </source>
</evidence>
<keyword evidence="1 2" id="KW-0238">DNA-binding</keyword>
<organism evidence="4 5">
    <name type="scientific">Paenibacillus oryzae</name>
    <dbReference type="NCBI Taxonomy" id="1844972"/>
    <lineage>
        <taxon>Bacteria</taxon>
        <taxon>Bacillati</taxon>
        <taxon>Bacillota</taxon>
        <taxon>Bacilli</taxon>
        <taxon>Bacillales</taxon>
        <taxon>Paenibacillaceae</taxon>
        <taxon>Paenibacillus</taxon>
    </lineage>
</organism>
<dbReference type="RefSeq" id="WP_068686704.1">
    <property type="nucleotide sequence ID" value="NZ_LYPA01000075.1"/>
</dbReference>
<dbReference type="PROSITE" id="PS50977">
    <property type="entry name" value="HTH_TETR_2"/>
    <property type="match status" value="1"/>
</dbReference>
<dbReference type="InterPro" id="IPR009057">
    <property type="entry name" value="Homeodomain-like_sf"/>
</dbReference>
<gene>
    <name evidence="4" type="ORF">A7K91_23795</name>
</gene>
<dbReference type="AlphaFoldDB" id="A0A1A5YC06"/>
<dbReference type="PANTHER" id="PTHR43479">
    <property type="entry name" value="ACREF/ENVCD OPERON REPRESSOR-RELATED"/>
    <property type="match status" value="1"/>
</dbReference>
<proteinExistence type="predicted"/>
<dbReference type="OrthoDB" id="9810250at2"/>
<evidence type="ECO:0000313" key="5">
    <source>
        <dbReference type="Proteomes" id="UP000092024"/>
    </source>
</evidence>
<evidence type="ECO:0000313" key="4">
    <source>
        <dbReference type="EMBL" id="OBR63127.1"/>
    </source>
</evidence>
<evidence type="ECO:0000256" key="1">
    <source>
        <dbReference type="ARBA" id="ARBA00023125"/>
    </source>
</evidence>
<protein>
    <recommendedName>
        <fullName evidence="3">HTH tetR-type domain-containing protein</fullName>
    </recommendedName>
</protein>
<dbReference type="PANTHER" id="PTHR43479:SF7">
    <property type="entry name" value="TETR-FAMILY TRANSCRIPTIONAL REGULATOR"/>
    <property type="match status" value="1"/>
</dbReference>
<feature type="domain" description="HTH tetR-type" evidence="3">
    <location>
        <begin position="16"/>
        <end position="76"/>
    </location>
</feature>
<dbReference type="EMBL" id="LYPA01000075">
    <property type="protein sequence ID" value="OBR63127.1"/>
    <property type="molecule type" value="Genomic_DNA"/>
</dbReference>
<sequence>MSERNNESFPGDRRIMRTRTTIIESLLKLVRRKTFQSITVRDITDLANVNRTTFYAHFTDKYDLLDSMIEEKLQLLKKELMNNVEASQSVDSAQPEAADGYYLSFFNHLAEHEPYYRIVLEEAYAEKHFSAMQNVVRDSLYERILRFDPEQKLLIPLDLLLDYMSVSLMGLSRKWLEQQMIYTPRYMALQLTRLSAIGAYQAMGMPPNRNPAKRNPGI</sequence>
<dbReference type="GO" id="GO:0003677">
    <property type="term" value="F:DNA binding"/>
    <property type="evidence" value="ECO:0007669"/>
    <property type="project" value="UniProtKB-UniRule"/>
</dbReference>
<dbReference type="Pfam" id="PF14278">
    <property type="entry name" value="TetR_C_8"/>
    <property type="match status" value="1"/>
</dbReference>
<dbReference type="InterPro" id="IPR001647">
    <property type="entry name" value="HTH_TetR"/>
</dbReference>
<reference evidence="4 5" key="1">
    <citation type="submission" date="2016-05" db="EMBL/GenBank/DDBJ databases">
        <title>Paenibacillus oryzae. sp. nov., isolated from the rice root.</title>
        <authorList>
            <person name="Zhang J."/>
            <person name="Zhang X."/>
        </authorList>
    </citation>
    <scope>NUCLEOTIDE SEQUENCE [LARGE SCALE GENOMIC DNA]</scope>
    <source>
        <strain evidence="4 5">1DrF-4</strain>
    </source>
</reference>
<comment type="caution">
    <text evidence="4">The sequence shown here is derived from an EMBL/GenBank/DDBJ whole genome shotgun (WGS) entry which is preliminary data.</text>
</comment>
<evidence type="ECO:0000256" key="2">
    <source>
        <dbReference type="PROSITE-ProRule" id="PRU00335"/>
    </source>
</evidence>
<feature type="DNA-binding region" description="H-T-H motif" evidence="2">
    <location>
        <begin position="39"/>
        <end position="58"/>
    </location>
</feature>
<keyword evidence="5" id="KW-1185">Reference proteome</keyword>
<dbReference type="Proteomes" id="UP000092024">
    <property type="component" value="Unassembled WGS sequence"/>
</dbReference>
<dbReference type="Gene3D" id="1.10.357.10">
    <property type="entry name" value="Tetracycline Repressor, domain 2"/>
    <property type="match status" value="1"/>
</dbReference>
<accession>A0A1A5YC06</accession>